<dbReference type="NCBIfam" id="TIGR03991">
    <property type="entry name" value="alt_bact_glmU"/>
    <property type="match status" value="1"/>
</dbReference>
<evidence type="ECO:0000256" key="1">
    <source>
        <dbReference type="ARBA" id="ARBA00022679"/>
    </source>
</evidence>
<dbReference type="Proteomes" id="UP000263619">
    <property type="component" value="Chromosome"/>
</dbReference>
<dbReference type="AlphaFoldDB" id="A0A224AKK3"/>
<evidence type="ECO:0000256" key="2">
    <source>
        <dbReference type="ARBA" id="ARBA00023315"/>
    </source>
</evidence>
<reference evidence="3 4" key="1">
    <citation type="submission" date="2014-06" db="EMBL/GenBank/DDBJ databases">
        <title>Genome sequence of the intracellular symbiont Blattabacterium cuenoti, strain STAT from the wood feeding cockroach Salganea taiwanensis taiwanensis.</title>
        <authorList>
            <person name="Kinjo Y."/>
            <person name="Ohkuma M."/>
            <person name="Tokuda G."/>
        </authorList>
    </citation>
    <scope>NUCLEOTIDE SEQUENCE [LARGE SCALE GENOMIC DNA]</scope>
    <source>
        <strain evidence="3 4">STAT</strain>
    </source>
</reference>
<dbReference type="InterPro" id="IPR050065">
    <property type="entry name" value="GlmU-like"/>
</dbReference>
<evidence type="ECO:0000313" key="4">
    <source>
        <dbReference type="Proteomes" id="UP000263619"/>
    </source>
</evidence>
<dbReference type="InterPro" id="IPR023917">
    <property type="entry name" value="Bifunctiontional_GlmU_bac-type"/>
</dbReference>
<dbReference type="OrthoDB" id="9784832at2"/>
<dbReference type="PANTHER" id="PTHR43584">
    <property type="entry name" value="NUCLEOTIDYL TRANSFERASE"/>
    <property type="match status" value="1"/>
</dbReference>
<gene>
    <name evidence="3" type="ORF">STAT_525</name>
</gene>
<accession>A0A224AKK3</accession>
<dbReference type="PANTHER" id="PTHR43584:SF9">
    <property type="entry name" value="TRANSFERASE HEXAPEPTIDE REPEAT CONTAINING PROTEIN"/>
    <property type="match status" value="1"/>
</dbReference>
<name>A0A224AKK3_9FLAO</name>
<dbReference type="Gene3D" id="2.160.10.10">
    <property type="entry name" value="Hexapeptide repeat proteins"/>
    <property type="match status" value="1"/>
</dbReference>
<dbReference type="EMBL" id="AP014608">
    <property type="protein sequence ID" value="BBA17432.1"/>
    <property type="molecule type" value="Genomic_DNA"/>
</dbReference>
<evidence type="ECO:0000313" key="3">
    <source>
        <dbReference type="EMBL" id="BBA17432.1"/>
    </source>
</evidence>
<dbReference type="Pfam" id="PF13562">
    <property type="entry name" value="NTP_transf_4"/>
    <property type="match status" value="1"/>
</dbReference>
<dbReference type="SUPFAM" id="SSF51161">
    <property type="entry name" value="Trimeric LpxA-like enzymes"/>
    <property type="match status" value="1"/>
</dbReference>
<proteinExistence type="predicted"/>
<dbReference type="InterPro" id="IPR011004">
    <property type="entry name" value="Trimer_LpxA-like_sf"/>
</dbReference>
<protein>
    <submittedName>
        <fullName evidence="3">Sugar phosphate nucleotidyl transferase</fullName>
    </submittedName>
</protein>
<keyword evidence="4" id="KW-1185">Reference proteome</keyword>
<keyword evidence="1 3" id="KW-0808">Transferase</keyword>
<organism evidence="3 4">
    <name type="scientific">Blattabacterium cuenoti STAT</name>
    <dbReference type="NCBI Taxonomy" id="1457030"/>
    <lineage>
        <taxon>Bacteria</taxon>
        <taxon>Pseudomonadati</taxon>
        <taxon>Bacteroidota</taxon>
        <taxon>Flavobacteriia</taxon>
        <taxon>Flavobacteriales</taxon>
        <taxon>Blattabacteriaceae</taxon>
        <taxon>Blattabacterium</taxon>
    </lineage>
</organism>
<dbReference type="GO" id="GO:0016746">
    <property type="term" value="F:acyltransferase activity"/>
    <property type="evidence" value="ECO:0007669"/>
    <property type="project" value="UniProtKB-KW"/>
</dbReference>
<dbReference type="GO" id="GO:0016779">
    <property type="term" value="F:nucleotidyltransferase activity"/>
    <property type="evidence" value="ECO:0007669"/>
    <property type="project" value="UniProtKB-ARBA"/>
</dbReference>
<dbReference type="RefSeq" id="WP_119305683.1">
    <property type="nucleotide sequence ID" value="NZ_AP014608.1"/>
</dbReference>
<keyword evidence="2" id="KW-0012">Acyltransferase</keyword>
<sequence>MNFILYDGTEWKSLFPITLTRPVSEIRLGLFTIKERWEKYIGKNAYDIITQPFLSKKYSKKEDSFFEDVLLINSSFLPNEELIQILFSLKENETIFFKEKMIAIKKNFLGKKDFFSFSKKCKKTYSIKEVIHIQYPWDIFSNNETVLKKDFLFFTKGKKSCSLLGDNHVLCFKEQIFLEEDIKANNIVLNAKFGPIYIEKGVEIMEGSVIRGPVSIGKNTILNIGSKIYGGTSIATFCKVGGEIFNSVIFSYSNKVHDGFLGNSILGEWCNLGAGTNISNLRNDYKKVTVWNYEKKDFFPTDLQFFGTIMGDHSKSAINTQFNTATIVGVGDSIFGYGFPSRYIPSFYLGGIQRKKRISFHQVCETAEIMMNRRNIRFSILDKKILEYLYQLLDI</sequence>